<evidence type="ECO:0000313" key="1">
    <source>
        <dbReference type="EMBL" id="CAF5115635.1"/>
    </source>
</evidence>
<evidence type="ECO:0000313" key="2">
    <source>
        <dbReference type="Proteomes" id="UP000681720"/>
    </source>
</evidence>
<reference evidence="1" key="1">
    <citation type="submission" date="2021-02" db="EMBL/GenBank/DDBJ databases">
        <authorList>
            <person name="Nowell W R."/>
        </authorList>
    </citation>
    <scope>NUCLEOTIDE SEQUENCE</scope>
</reference>
<name>A0A8S3FCZ1_9BILA</name>
<accession>A0A8S3FCZ1</accession>
<gene>
    <name evidence="1" type="ORF">GIL414_LOCUS63327</name>
</gene>
<sequence length="53" mass="5987">DTESDRLTNELSLIQVHSIPQHLPSFIVLVELNHLPASDTEILFFLGDRCTPN</sequence>
<dbReference type="Proteomes" id="UP000681720">
    <property type="component" value="Unassembled WGS sequence"/>
</dbReference>
<feature type="non-terminal residue" evidence="1">
    <location>
        <position position="1"/>
    </location>
</feature>
<dbReference type="AlphaFoldDB" id="A0A8S3FCZ1"/>
<organism evidence="1 2">
    <name type="scientific">Rotaria magnacalcarata</name>
    <dbReference type="NCBI Taxonomy" id="392030"/>
    <lineage>
        <taxon>Eukaryota</taxon>
        <taxon>Metazoa</taxon>
        <taxon>Spiralia</taxon>
        <taxon>Gnathifera</taxon>
        <taxon>Rotifera</taxon>
        <taxon>Eurotatoria</taxon>
        <taxon>Bdelloidea</taxon>
        <taxon>Philodinida</taxon>
        <taxon>Philodinidae</taxon>
        <taxon>Rotaria</taxon>
    </lineage>
</organism>
<proteinExistence type="predicted"/>
<protein>
    <submittedName>
        <fullName evidence="1">Uncharacterized protein</fullName>
    </submittedName>
</protein>
<comment type="caution">
    <text evidence="1">The sequence shown here is derived from an EMBL/GenBank/DDBJ whole genome shotgun (WGS) entry which is preliminary data.</text>
</comment>
<dbReference type="EMBL" id="CAJOBJ010262283">
    <property type="protein sequence ID" value="CAF5115635.1"/>
    <property type="molecule type" value="Genomic_DNA"/>
</dbReference>